<dbReference type="PROSITE" id="PS50157">
    <property type="entry name" value="ZINC_FINGER_C2H2_2"/>
    <property type="match status" value="1"/>
</dbReference>
<keyword evidence="4" id="KW-1185">Reference proteome</keyword>
<sequence>MEGETGKDLETQGVNSMNSVISLTLERPYSESSNGDSNQSTQSLFVQVPINGQIFILESKNSQGDPKDYYLDNNACLRPVASASEIPHDFSSEQLVQVTNVCDNQDFQPLCPEGIVEHGETLTGFQGNMPQLDGSKNNYTVLPMTLSNNVVTSDSTNDATTISYESNNNGKDIVPIGEDVSESPGTEALPGPQLSPVVNAKHAIDHDYLTLPDHENSKTEQDNLLVSDAIEQLYAIYHPALNVAAQKIGHQPMLLLGEAGKFVMVRGSEGSAKNVIGDPISSDGTTSGGDNQALSTNTILTAETIYRCKKCLQTFPLETIATYHYKKVHLGINDYQCQWCLGVFPGCLRVHQELCTVKADTSNECSLKKGQKRTSETNKKGIKKRLNQTEVPLTTNHRHYSSIIAWNEGTLKSENTFPNKCDHDILYLTAPAFILSQS</sequence>
<organism evidence="3 4">
    <name type="scientific">Allacma fusca</name>
    <dbReference type="NCBI Taxonomy" id="39272"/>
    <lineage>
        <taxon>Eukaryota</taxon>
        <taxon>Metazoa</taxon>
        <taxon>Ecdysozoa</taxon>
        <taxon>Arthropoda</taxon>
        <taxon>Hexapoda</taxon>
        <taxon>Collembola</taxon>
        <taxon>Symphypleona</taxon>
        <taxon>Sminthuridae</taxon>
        <taxon>Allacma</taxon>
    </lineage>
</organism>
<feature type="domain" description="C2H2-type" evidence="2">
    <location>
        <begin position="306"/>
        <end position="334"/>
    </location>
</feature>
<gene>
    <name evidence="3" type="ORF">AFUS01_LOCUS44656</name>
</gene>
<evidence type="ECO:0000313" key="3">
    <source>
        <dbReference type="EMBL" id="CAG7835258.1"/>
    </source>
</evidence>
<evidence type="ECO:0000313" key="4">
    <source>
        <dbReference type="Proteomes" id="UP000708208"/>
    </source>
</evidence>
<name>A0A8J2PLF1_9HEXA</name>
<proteinExistence type="predicted"/>
<evidence type="ECO:0000256" key="1">
    <source>
        <dbReference type="PROSITE-ProRule" id="PRU00042"/>
    </source>
</evidence>
<comment type="caution">
    <text evidence="3">The sequence shown here is derived from an EMBL/GenBank/DDBJ whole genome shotgun (WGS) entry which is preliminary data.</text>
</comment>
<keyword evidence="1" id="KW-0863">Zinc-finger</keyword>
<keyword evidence="1" id="KW-0862">Zinc</keyword>
<dbReference type="PROSITE" id="PS00028">
    <property type="entry name" value="ZINC_FINGER_C2H2_1"/>
    <property type="match status" value="1"/>
</dbReference>
<evidence type="ECO:0000259" key="2">
    <source>
        <dbReference type="PROSITE" id="PS50157"/>
    </source>
</evidence>
<dbReference type="Proteomes" id="UP000708208">
    <property type="component" value="Unassembled WGS sequence"/>
</dbReference>
<protein>
    <recommendedName>
        <fullName evidence="2">C2H2-type domain-containing protein</fullName>
    </recommendedName>
</protein>
<dbReference type="EMBL" id="CAJVCH010570569">
    <property type="protein sequence ID" value="CAG7835258.1"/>
    <property type="molecule type" value="Genomic_DNA"/>
</dbReference>
<accession>A0A8J2PLF1</accession>
<dbReference type="AlphaFoldDB" id="A0A8J2PLF1"/>
<dbReference type="GO" id="GO:0008270">
    <property type="term" value="F:zinc ion binding"/>
    <property type="evidence" value="ECO:0007669"/>
    <property type="project" value="UniProtKB-KW"/>
</dbReference>
<keyword evidence="1" id="KW-0479">Metal-binding</keyword>
<reference evidence="3" key="1">
    <citation type="submission" date="2021-06" db="EMBL/GenBank/DDBJ databases">
        <authorList>
            <person name="Hodson N. C."/>
            <person name="Mongue J. A."/>
            <person name="Jaron S. K."/>
        </authorList>
    </citation>
    <scope>NUCLEOTIDE SEQUENCE</scope>
</reference>
<dbReference type="InterPro" id="IPR013087">
    <property type="entry name" value="Znf_C2H2_type"/>
</dbReference>